<sequence>MTTKVKAFELKSTDKANFFNLYVAGEWKALVETSKVGRKTNFRVHGGKRNFSDFVGTKAEFTTFAKETYSK</sequence>
<dbReference type="EMBL" id="OL829978">
    <property type="protein sequence ID" value="UMO76340.1"/>
    <property type="molecule type" value="Genomic_DNA"/>
</dbReference>
<name>A0AA49BT35_9CAUD</name>
<gene>
    <name evidence="1" type="primary">191</name>
    <name evidence="1" type="ORF">SEA_TOMAS_191</name>
</gene>
<dbReference type="GeneID" id="77926909"/>
<dbReference type="KEGG" id="vg:77926909"/>
<dbReference type="Proteomes" id="UP001202581">
    <property type="component" value="Segment"/>
</dbReference>
<dbReference type="RefSeq" id="YP_010651279.1">
    <property type="nucleotide sequence ID" value="NC_070781.1"/>
</dbReference>
<reference evidence="1" key="1">
    <citation type="submission" date="2021-12" db="EMBL/GenBank/DDBJ databases">
        <authorList>
            <person name="Khadka S."/>
            <person name="Uribe D.A."/>
            <person name="Klipsch I.N."/>
            <person name="Rene S.R."/>
            <person name="Jimenez M.L."/>
            <person name="Saini B.K."/>
            <person name="Zugasti M."/>
            <person name="Bullon R.M."/>
            <person name="Sharp C.D."/>
            <person name="Kapinga K.O."/>
            <person name="Warner C.P."/>
            <person name="Sarinana J."/>
            <person name="Jimenez A."/>
            <person name="Layton S.R."/>
            <person name="Nayek S."/>
            <person name="Hughes L.E."/>
            <person name="Garlena R.A."/>
            <person name="Russell D.A."/>
            <person name="Jacobs-Sera D."/>
            <person name="Hatfull G.F."/>
        </authorList>
    </citation>
    <scope>NUCLEOTIDE SEQUENCE</scope>
</reference>
<proteinExistence type="predicted"/>
<keyword evidence="2" id="KW-1185">Reference proteome</keyword>
<evidence type="ECO:0000313" key="2">
    <source>
        <dbReference type="Proteomes" id="UP001202581"/>
    </source>
</evidence>
<organism evidence="1 2">
    <name type="scientific">Streptomyces phage Tomas</name>
    <dbReference type="NCBI Taxonomy" id="2914443"/>
    <lineage>
        <taxon>Viruses</taxon>
        <taxon>Duplodnaviria</taxon>
        <taxon>Heunggongvirae</taxon>
        <taxon>Uroviricota</taxon>
        <taxon>Caudoviricetes</taxon>
        <taxon>Stanwilliamsviridae</taxon>
        <taxon>Boydwoodruffvirinae</taxon>
        <taxon>Tomasvirus</taxon>
        <taxon>Tomasvirus tomas</taxon>
    </lineage>
</organism>
<evidence type="ECO:0000313" key="1">
    <source>
        <dbReference type="EMBL" id="UMO76340.1"/>
    </source>
</evidence>
<accession>A0AA49BT35</accession>
<protein>
    <submittedName>
        <fullName evidence="1">Uncharacterized protein</fullName>
    </submittedName>
</protein>